<name>A0A384K1I6_BOTFB</name>
<reference evidence="2 3" key="1">
    <citation type="journal article" date="2011" name="PLoS Genet.">
        <title>Genomic analysis of the necrotrophic fungal pathogens Sclerotinia sclerotiorum and Botrytis cinerea.</title>
        <authorList>
            <person name="Amselem J."/>
            <person name="Cuomo C.A."/>
            <person name="van Kan J.A."/>
            <person name="Viaud M."/>
            <person name="Benito E.P."/>
            <person name="Couloux A."/>
            <person name="Coutinho P.M."/>
            <person name="de Vries R.P."/>
            <person name="Dyer P.S."/>
            <person name="Fillinger S."/>
            <person name="Fournier E."/>
            <person name="Gout L."/>
            <person name="Hahn M."/>
            <person name="Kohn L."/>
            <person name="Lapalu N."/>
            <person name="Plummer K.M."/>
            <person name="Pradier J.M."/>
            <person name="Quevillon E."/>
            <person name="Sharon A."/>
            <person name="Simon A."/>
            <person name="ten Have A."/>
            <person name="Tudzynski B."/>
            <person name="Tudzynski P."/>
            <person name="Wincker P."/>
            <person name="Andrew M."/>
            <person name="Anthouard V."/>
            <person name="Beever R.E."/>
            <person name="Beffa R."/>
            <person name="Benoit I."/>
            <person name="Bouzid O."/>
            <person name="Brault B."/>
            <person name="Chen Z."/>
            <person name="Choquer M."/>
            <person name="Collemare J."/>
            <person name="Cotton P."/>
            <person name="Danchin E.G."/>
            <person name="Da Silva C."/>
            <person name="Gautier A."/>
            <person name="Giraud C."/>
            <person name="Giraud T."/>
            <person name="Gonzalez C."/>
            <person name="Grossetete S."/>
            <person name="Guldener U."/>
            <person name="Henrissat B."/>
            <person name="Howlett B.J."/>
            <person name="Kodira C."/>
            <person name="Kretschmer M."/>
            <person name="Lappartient A."/>
            <person name="Leroch M."/>
            <person name="Levis C."/>
            <person name="Mauceli E."/>
            <person name="Neuveglise C."/>
            <person name="Oeser B."/>
            <person name="Pearson M."/>
            <person name="Poulain J."/>
            <person name="Poussereau N."/>
            <person name="Quesneville H."/>
            <person name="Rascle C."/>
            <person name="Schumacher J."/>
            <person name="Segurens B."/>
            <person name="Sexton A."/>
            <person name="Silva E."/>
            <person name="Sirven C."/>
            <person name="Soanes D.M."/>
            <person name="Talbot N.J."/>
            <person name="Templeton M."/>
            <person name="Yandava C."/>
            <person name="Yarden O."/>
            <person name="Zeng Q."/>
            <person name="Rollins J.A."/>
            <person name="Lebrun M.H."/>
            <person name="Dickman M."/>
        </authorList>
    </citation>
    <scope>NUCLEOTIDE SEQUENCE [LARGE SCALE GENOMIC DNA]</scope>
    <source>
        <strain evidence="2 3">B05.10</strain>
    </source>
</reference>
<reference evidence="2 3" key="3">
    <citation type="journal article" date="2017" name="Mol. Plant Pathol.">
        <title>A gapless genome sequence of the fungus Botrytis cinerea.</title>
        <authorList>
            <person name="Van Kan J.A."/>
            <person name="Stassen J.H."/>
            <person name="Mosbach A."/>
            <person name="Van Der Lee T.A."/>
            <person name="Faino L."/>
            <person name="Farmer A.D."/>
            <person name="Papasotiriou D.G."/>
            <person name="Zhou S."/>
            <person name="Seidl M.F."/>
            <person name="Cottam E."/>
            <person name="Edel D."/>
            <person name="Hahn M."/>
            <person name="Schwartz D.C."/>
            <person name="Dietrich R.A."/>
            <person name="Widdison S."/>
            <person name="Scalliet G."/>
        </authorList>
    </citation>
    <scope>NUCLEOTIDE SEQUENCE [LARGE SCALE GENOMIC DNA]</scope>
    <source>
        <strain evidence="2 3">B05.10</strain>
    </source>
</reference>
<proteinExistence type="inferred from homology"/>
<gene>
    <name evidence="2" type="ORF">BCIN_13g04750</name>
</gene>
<dbReference type="VEuPathDB" id="FungiDB:Bcin13g04750"/>
<dbReference type="Proteomes" id="UP000001798">
    <property type="component" value="Chromosome 13"/>
</dbReference>
<dbReference type="InterPro" id="IPR015943">
    <property type="entry name" value="WD40/YVTN_repeat-like_dom_sf"/>
</dbReference>
<dbReference type="AlphaFoldDB" id="A0A384K1I6"/>
<dbReference type="Pfam" id="PF10282">
    <property type="entry name" value="Lactonase"/>
    <property type="match status" value="1"/>
</dbReference>
<dbReference type="InterPro" id="IPR011048">
    <property type="entry name" value="Haem_d1_sf"/>
</dbReference>
<dbReference type="GO" id="GO:0017057">
    <property type="term" value="F:6-phosphogluconolactonase activity"/>
    <property type="evidence" value="ECO:0007669"/>
    <property type="project" value="TreeGrafter"/>
</dbReference>
<dbReference type="SUPFAM" id="SSF51004">
    <property type="entry name" value="C-terminal (heme d1) domain of cytochrome cd1-nitrite reductase"/>
    <property type="match status" value="1"/>
</dbReference>
<keyword evidence="3" id="KW-1185">Reference proteome</keyword>
<accession>A0A384K1I6</accession>
<evidence type="ECO:0000313" key="3">
    <source>
        <dbReference type="Proteomes" id="UP000001798"/>
    </source>
</evidence>
<evidence type="ECO:0000256" key="1">
    <source>
        <dbReference type="ARBA" id="ARBA00005564"/>
    </source>
</evidence>
<dbReference type="InterPro" id="IPR050282">
    <property type="entry name" value="Cycloisomerase_2"/>
</dbReference>
<dbReference type="PANTHER" id="PTHR30344">
    <property type="entry name" value="6-PHOSPHOGLUCONOLACTONASE-RELATED"/>
    <property type="match status" value="1"/>
</dbReference>
<dbReference type="KEGG" id="bfu:BCIN_13g04750"/>
<dbReference type="InterPro" id="IPR019405">
    <property type="entry name" value="Lactonase_7-beta_prop"/>
</dbReference>
<dbReference type="GeneID" id="5427495"/>
<dbReference type="OrthoDB" id="9972196at2759"/>
<comment type="similarity">
    <text evidence="1">Belongs to the cycloisomerase 2 family.</text>
</comment>
<dbReference type="RefSeq" id="XP_024552665.1">
    <property type="nucleotide sequence ID" value="XM_024696852.1"/>
</dbReference>
<dbReference type="EMBL" id="CP009817">
    <property type="protein sequence ID" value="ATZ56641.1"/>
    <property type="molecule type" value="Genomic_DNA"/>
</dbReference>
<evidence type="ECO:0000313" key="2">
    <source>
        <dbReference type="EMBL" id="ATZ56641.1"/>
    </source>
</evidence>
<dbReference type="Gene3D" id="2.130.10.10">
    <property type="entry name" value="YVTN repeat-like/Quinoprotein amine dehydrogenase"/>
    <property type="match status" value="1"/>
</dbReference>
<sequence length="394" mass="42833">MPGTTTRLFASSASGAITTLALTIDAQDLPSLKPISVINDPKLRPSFLLKHPLNKTLYCSHENRETSSSIGAYSISSAGGLQLIERHDTLGGSCHQEFYNDGKALAIAEYDGSGVSTWKVSSSSSLTPHQQFTFEMASTGPDLIRQEASHPHQIVVDPSGQYLCVVDLGADVIRIFEIDNNDSTLIEQDFVTVPPGSGPRHGVFSLRDGKTFFYLVSELSSTLITFSVVYEANSLSMKQLSLQSIYGSDPVPKGAYACDVLVSVSRVALLQNGRQSTDPPQPDNNFLLTCSRLDYKLQIDSFSGDNGTEIPSDTMQVWAIDPTTGVPQFQQLSPSWGVNPRHFSFNRKGNMVAVALVGDHRVVIIQRDTMDGTLGKVLTHVEGISEAMCVVWDE</sequence>
<dbReference type="PANTHER" id="PTHR30344:SF1">
    <property type="entry name" value="6-PHOSPHOGLUCONOLACTONASE"/>
    <property type="match status" value="1"/>
</dbReference>
<organism evidence="2 3">
    <name type="scientific">Botryotinia fuckeliana (strain B05.10)</name>
    <name type="common">Noble rot fungus</name>
    <name type="synonym">Botrytis cinerea</name>
    <dbReference type="NCBI Taxonomy" id="332648"/>
    <lineage>
        <taxon>Eukaryota</taxon>
        <taxon>Fungi</taxon>
        <taxon>Dikarya</taxon>
        <taxon>Ascomycota</taxon>
        <taxon>Pezizomycotina</taxon>
        <taxon>Leotiomycetes</taxon>
        <taxon>Helotiales</taxon>
        <taxon>Sclerotiniaceae</taxon>
        <taxon>Botrytis</taxon>
    </lineage>
</organism>
<reference evidence="2 3" key="2">
    <citation type="journal article" date="2012" name="Eukaryot. Cell">
        <title>Genome update of Botrytis cinerea strains B05.10 and T4.</title>
        <authorList>
            <person name="Staats M."/>
            <person name="van Kan J.A."/>
        </authorList>
    </citation>
    <scope>NUCLEOTIDE SEQUENCE [LARGE SCALE GENOMIC DNA]</scope>
    <source>
        <strain evidence="2 3">B05.10</strain>
    </source>
</reference>
<protein>
    <submittedName>
        <fullName evidence="2">Uncharacterized protein</fullName>
    </submittedName>
</protein>